<keyword evidence="2" id="KW-1185">Reference proteome</keyword>
<dbReference type="Proteomes" id="UP000811844">
    <property type="component" value="Unassembled WGS sequence"/>
</dbReference>
<dbReference type="PANTHER" id="PTHR34986:SF1">
    <property type="entry name" value="PROTEIN YIAL"/>
    <property type="match status" value="1"/>
</dbReference>
<dbReference type="EMBL" id="JAAIKR010000009">
    <property type="protein sequence ID" value="MBR9728379.1"/>
    <property type="molecule type" value="Genomic_DNA"/>
</dbReference>
<reference evidence="1 2" key="1">
    <citation type="submission" date="2020-02" db="EMBL/GenBank/DDBJ databases">
        <title>Shewanella WXL01 sp. nov., a marine bacterium isolated from green algae in Luhuitou Fringing Reef (Northern South China Sea).</title>
        <authorList>
            <person name="Wang X."/>
        </authorList>
    </citation>
    <scope>NUCLEOTIDE SEQUENCE [LARGE SCALE GENOMIC DNA]</scope>
    <source>
        <strain evidence="1 2">MCCC 1A01895</strain>
    </source>
</reference>
<protein>
    <submittedName>
        <fullName evidence="1">DUF386 domain-containing protein</fullName>
    </submittedName>
</protein>
<dbReference type="RefSeq" id="WP_153664815.1">
    <property type="nucleotide sequence ID" value="NZ_JAAIKR010000009.1"/>
</dbReference>
<comment type="caution">
    <text evidence="1">The sequence shown here is derived from an EMBL/GenBank/DDBJ whole genome shotgun (WGS) entry which is preliminary data.</text>
</comment>
<proteinExistence type="predicted"/>
<accession>A0ABS5I2Z6</accession>
<evidence type="ECO:0000313" key="2">
    <source>
        <dbReference type="Proteomes" id="UP000811844"/>
    </source>
</evidence>
<dbReference type="Gene3D" id="2.60.120.370">
    <property type="entry name" value="YhcH/YjgK/YiaL"/>
    <property type="match status" value="1"/>
</dbReference>
<name>A0ABS5I2Z6_9GAMM</name>
<evidence type="ECO:0000313" key="1">
    <source>
        <dbReference type="EMBL" id="MBR9728379.1"/>
    </source>
</evidence>
<dbReference type="Pfam" id="PF04074">
    <property type="entry name" value="DUF386"/>
    <property type="match status" value="1"/>
</dbReference>
<dbReference type="InterPro" id="IPR004375">
    <property type="entry name" value="NanQ/TabA/YiaL"/>
</dbReference>
<dbReference type="InterPro" id="IPR037012">
    <property type="entry name" value="NanQ/TabA/YiaL_sf"/>
</dbReference>
<organism evidence="1 2">
    <name type="scientific">Shewanella intestini</name>
    <dbReference type="NCBI Taxonomy" id="2017544"/>
    <lineage>
        <taxon>Bacteria</taxon>
        <taxon>Pseudomonadati</taxon>
        <taxon>Pseudomonadota</taxon>
        <taxon>Gammaproteobacteria</taxon>
        <taxon>Alteromonadales</taxon>
        <taxon>Shewanellaceae</taxon>
        <taxon>Shewanella</taxon>
    </lineage>
</organism>
<dbReference type="PANTHER" id="PTHR34986">
    <property type="entry name" value="EVOLVED BETA-GALACTOSIDASE SUBUNIT BETA"/>
    <property type="match status" value="1"/>
</dbReference>
<sequence>MIVDTLANASIYQSLSPRISQALAYLVATDFSQFDAGRHDVDGNNIFAIVDDYHTKVRQQEVFEAHQQYIDIQYVVSGEEQFGYLPLAGQTPIAPYHEKHDVIEFNYATNQTDATFVALKAGMFAIFYPNDIHMPGTSDTPIAVRKVVMKVKI</sequence>
<gene>
    <name evidence="1" type="ORF">G3R48_10385</name>
</gene>
<dbReference type="NCBIfam" id="TIGR00022">
    <property type="entry name" value="YhcH/YjgK/YiaL family protein"/>
    <property type="match status" value="1"/>
</dbReference>
<dbReference type="SUPFAM" id="SSF51197">
    <property type="entry name" value="Clavaminate synthase-like"/>
    <property type="match status" value="1"/>
</dbReference>